<sequence length="195" mass="21550">MERSIAQELGVSRTPVREALFTLQGEGLVELVPRRYARVRRITRQDIAQIYSMRLVLETHAARSAALYADRDAILNIEVALLRQESLDTSCSALEQANADLAFHAAVTAAAGSQVQLTIINHVLAMTATLRSRIKYEGKRAKMAVKQHREVLKAIKASDADKAGELMKAHIEWSTANAREMGLLTDPDSKPTTSR</sequence>
<evidence type="ECO:0000313" key="6">
    <source>
        <dbReference type="Proteomes" id="UP000581135"/>
    </source>
</evidence>
<dbReference type="SUPFAM" id="SSF48008">
    <property type="entry name" value="GntR ligand-binding domain-like"/>
    <property type="match status" value="1"/>
</dbReference>
<keyword evidence="6" id="KW-1185">Reference proteome</keyword>
<evidence type="ECO:0000256" key="3">
    <source>
        <dbReference type="ARBA" id="ARBA00023163"/>
    </source>
</evidence>
<name>A0A839SNM4_9PROT</name>
<dbReference type="PANTHER" id="PTHR43537">
    <property type="entry name" value="TRANSCRIPTIONAL REGULATOR, GNTR FAMILY"/>
    <property type="match status" value="1"/>
</dbReference>
<dbReference type="Pfam" id="PF00392">
    <property type="entry name" value="GntR"/>
    <property type="match status" value="1"/>
</dbReference>
<dbReference type="InterPro" id="IPR000524">
    <property type="entry name" value="Tscrpt_reg_HTH_GntR"/>
</dbReference>
<gene>
    <name evidence="5" type="ORF">FHR98_000779</name>
</gene>
<feature type="domain" description="HTH gntR-type" evidence="4">
    <location>
        <begin position="1"/>
        <end position="42"/>
    </location>
</feature>
<keyword evidence="1" id="KW-0805">Transcription regulation</keyword>
<dbReference type="PANTHER" id="PTHR43537:SF24">
    <property type="entry name" value="GLUCONATE OPERON TRANSCRIPTIONAL REPRESSOR"/>
    <property type="match status" value="1"/>
</dbReference>
<comment type="caution">
    <text evidence="5">The sequence shown here is derived from an EMBL/GenBank/DDBJ whole genome shotgun (WGS) entry which is preliminary data.</text>
</comment>
<dbReference type="SUPFAM" id="SSF46785">
    <property type="entry name" value="Winged helix' DNA-binding domain"/>
    <property type="match status" value="1"/>
</dbReference>
<protein>
    <submittedName>
        <fullName evidence="5">DNA-binding GntR family transcriptional regulator</fullName>
    </submittedName>
</protein>
<accession>A0A839SNM4</accession>
<dbReference type="InterPro" id="IPR036388">
    <property type="entry name" value="WH-like_DNA-bd_sf"/>
</dbReference>
<evidence type="ECO:0000313" key="5">
    <source>
        <dbReference type="EMBL" id="MBB3064507.1"/>
    </source>
</evidence>
<evidence type="ECO:0000256" key="1">
    <source>
        <dbReference type="ARBA" id="ARBA00023015"/>
    </source>
</evidence>
<dbReference type="Gene3D" id="1.10.10.10">
    <property type="entry name" value="Winged helix-like DNA-binding domain superfamily/Winged helix DNA-binding domain"/>
    <property type="match status" value="1"/>
</dbReference>
<dbReference type="AlphaFoldDB" id="A0A839SNM4"/>
<reference evidence="5 6" key="1">
    <citation type="submission" date="2020-08" db="EMBL/GenBank/DDBJ databases">
        <title>Genomic Encyclopedia of Type Strains, Phase III (KMG-III): the genomes of soil and plant-associated and newly described type strains.</title>
        <authorList>
            <person name="Whitman W."/>
        </authorList>
    </citation>
    <scope>NUCLEOTIDE SEQUENCE [LARGE SCALE GENOMIC DNA]</scope>
    <source>
        <strain evidence="5 6">CECT 8803</strain>
    </source>
</reference>
<keyword evidence="3" id="KW-0804">Transcription</keyword>
<evidence type="ECO:0000259" key="4">
    <source>
        <dbReference type="PROSITE" id="PS50949"/>
    </source>
</evidence>
<dbReference type="PROSITE" id="PS50949">
    <property type="entry name" value="HTH_GNTR"/>
    <property type="match status" value="1"/>
</dbReference>
<dbReference type="InterPro" id="IPR036390">
    <property type="entry name" value="WH_DNA-bd_sf"/>
</dbReference>
<dbReference type="Gene3D" id="1.20.120.530">
    <property type="entry name" value="GntR ligand-binding domain-like"/>
    <property type="match status" value="1"/>
</dbReference>
<dbReference type="Pfam" id="PF07729">
    <property type="entry name" value="FCD"/>
    <property type="match status" value="1"/>
</dbReference>
<proteinExistence type="predicted"/>
<organism evidence="5 6">
    <name type="scientific">Limibacillus halophilus</name>
    <dbReference type="NCBI Taxonomy" id="1579333"/>
    <lineage>
        <taxon>Bacteria</taxon>
        <taxon>Pseudomonadati</taxon>
        <taxon>Pseudomonadota</taxon>
        <taxon>Alphaproteobacteria</taxon>
        <taxon>Rhodospirillales</taxon>
        <taxon>Rhodovibrionaceae</taxon>
        <taxon>Limibacillus</taxon>
    </lineage>
</organism>
<dbReference type="EMBL" id="JACHXA010000002">
    <property type="protein sequence ID" value="MBB3064507.1"/>
    <property type="molecule type" value="Genomic_DNA"/>
</dbReference>
<dbReference type="InterPro" id="IPR011711">
    <property type="entry name" value="GntR_C"/>
</dbReference>
<dbReference type="GO" id="GO:0003700">
    <property type="term" value="F:DNA-binding transcription factor activity"/>
    <property type="evidence" value="ECO:0007669"/>
    <property type="project" value="InterPro"/>
</dbReference>
<dbReference type="InterPro" id="IPR008920">
    <property type="entry name" value="TF_FadR/GntR_C"/>
</dbReference>
<keyword evidence="2 5" id="KW-0238">DNA-binding</keyword>
<dbReference type="SMART" id="SM00895">
    <property type="entry name" value="FCD"/>
    <property type="match status" value="1"/>
</dbReference>
<dbReference type="Proteomes" id="UP000581135">
    <property type="component" value="Unassembled WGS sequence"/>
</dbReference>
<dbReference type="GO" id="GO:0003677">
    <property type="term" value="F:DNA binding"/>
    <property type="evidence" value="ECO:0007669"/>
    <property type="project" value="UniProtKB-KW"/>
</dbReference>
<evidence type="ECO:0000256" key="2">
    <source>
        <dbReference type="ARBA" id="ARBA00023125"/>
    </source>
</evidence>